<keyword evidence="3" id="KW-0809">Transit peptide</keyword>
<accession>A0A163BAG2</accession>
<dbReference type="OrthoDB" id="74240at2759"/>
<dbReference type="STRING" id="5454.A0A163BAG2"/>
<comment type="function">
    <text evidence="6">Involved in efficient integration of the N-module into mitochondrial respiratory chain complex I.</text>
</comment>
<proteinExistence type="inferred from homology"/>
<gene>
    <name evidence="7" type="ORF">ST47_g7253</name>
</gene>
<keyword evidence="4" id="KW-0496">Mitochondrion</keyword>
<dbReference type="Pfam" id="PF05347">
    <property type="entry name" value="Complex1_LYR"/>
    <property type="match status" value="1"/>
</dbReference>
<dbReference type="Proteomes" id="UP000076837">
    <property type="component" value="Unassembled WGS sequence"/>
</dbReference>
<comment type="subcellular location">
    <subcellularLocation>
        <location evidence="1">Mitochondrion</location>
    </subcellularLocation>
</comment>
<keyword evidence="8" id="KW-1185">Reference proteome</keyword>
<evidence type="ECO:0000256" key="5">
    <source>
        <dbReference type="ARBA" id="ARBA00026235"/>
    </source>
</evidence>
<evidence type="ECO:0000256" key="4">
    <source>
        <dbReference type="ARBA" id="ARBA00023128"/>
    </source>
</evidence>
<comment type="caution">
    <text evidence="7">The sequence shown here is derived from an EMBL/GenBank/DDBJ whole genome shotgun (WGS) entry which is preliminary data.</text>
</comment>
<evidence type="ECO:0000313" key="7">
    <source>
        <dbReference type="EMBL" id="KZM21656.1"/>
    </source>
</evidence>
<dbReference type="PANTHER" id="PTHR13675">
    <property type="entry name" value="LYR MOTIF-CONTAINING PROTEIN 2"/>
    <property type="match status" value="1"/>
</dbReference>
<dbReference type="AlphaFoldDB" id="A0A163BAG2"/>
<name>A0A163BAG2_DIDRA</name>
<dbReference type="CDD" id="cd20262">
    <property type="entry name" value="Complex1_LYR_LYRM2"/>
    <property type="match status" value="1"/>
</dbReference>
<protein>
    <recommendedName>
        <fullName evidence="5">LYR motif-containing protein 2</fullName>
    </recommendedName>
</protein>
<reference evidence="7 8" key="1">
    <citation type="journal article" date="2016" name="Sci. Rep.">
        <title>Draft genome sequencing and secretome analysis of fungal phytopathogen Ascochyta rabiei provides insight into the necrotrophic effector repertoire.</title>
        <authorList>
            <person name="Verma S."/>
            <person name="Gazara R.K."/>
            <person name="Nizam S."/>
            <person name="Parween S."/>
            <person name="Chattopadhyay D."/>
            <person name="Verma P.K."/>
        </authorList>
    </citation>
    <scope>NUCLEOTIDE SEQUENCE [LARGE SCALE GENOMIC DNA]</scope>
    <source>
        <strain evidence="7 8">ArDII</strain>
    </source>
</reference>
<dbReference type="PANTHER" id="PTHR13675:SF0">
    <property type="entry name" value="LYR MOTIF-CONTAINING PROTEIN 2"/>
    <property type="match status" value="1"/>
</dbReference>
<comment type="similarity">
    <text evidence="2">Belongs to the complex I LYR family.</text>
</comment>
<organism evidence="7 8">
    <name type="scientific">Didymella rabiei</name>
    <name type="common">Chickpea ascochyta blight fungus</name>
    <name type="synonym">Mycosphaerella rabiei</name>
    <dbReference type="NCBI Taxonomy" id="5454"/>
    <lineage>
        <taxon>Eukaryota</taxon>
        <taxon>Fungi</taxon>
        <taxon>Dikarya</taxon>
        <taxon>Ascomycota</taxon>
        <taxon>Pezizomycotina</taxon>
        <taxon>Dothideomycetes</taxon>
        <taxon>Pleosporomycetidae</taxon>
        <taxon>Pleosporales</taxon>
        <taxon>Pleosporineae</taxon>
        <taxon>Didymellaceae</taxon>
        <taxon>Ascochyta</taxon>
    </lineage>
</organism>
<dbReference type="GO" id="GO:0005739">
    <property type="term" value="C:mitochondrion"/>
    <property type="evidence" value="ECO:0007669"/>
    <property type="project" value="UniProtKB-SubCell"/>
</dbReference>
<evidence type="ECO:0000256" key="3">
    <source>
        <dbReference type="ARBA" id="ARBA00022946"/>
    </source>
</evidence>
<evidence type="ECO:0000256" key="1">
    <source>
        <dbReference type="ARBA" id="ARBA00004173"/>
    </source>
</evidence>
<dbReference type="InterPro" id="IPR045293">
    <property type="entry name" value="Complex1_LYR_LYRM2"/>
</dbReference>
<evidence type="ECO:0000256" key="6">
    <source>
        <dbReference type="ARBA" id="ARBA00044735"/>
    </source>
</evidence>
<evidence type="ECO:0000313" key="8">
    <source>
        <dbReference type="Proteomes" id="UP000076837"/>
    </source>
</evidence>
<sequence length="104" mass="11943">MLRRYATIAAKPPSRLGARGKSPLGLDHFIQRQKVLSLWRDIVRSINNIPDAATRADMRQFARVEFEQHRHVTDLDHIRYLLSTGKTQFQTMKGTLINSGLLTE</sequence>
<evidence type="ECO:0000256" key="2">
    <source>
        <dbReference type="ARBA" id="ARBA00009508"/>
    </source>
</evidence>
<dbReference type="InterPro" id="IPR008011">
    <property type="entry name" value="Complex1_LYR_dom"/>
</dbReference>
<dbReference type="EMBL" id="JYNV01000242">
    <property type="protein sequence ID" value="KZM21656.1"/>
    <property type="molecule type" value="Genomic_DNA"/>
</dbReference>